<evidence type="ECO:0000256" key="1">
    <source>
        <dbReference type="ARBA" id="ARBA00022649"/>
    </source>
</evidence>
<dbReference type="Proteomes" id="UP001064262">
    <property type="component" value="Unassembled WGS sequence"/>
</dbReference>
<dbReference type="SUPFAM" id="SSF143011">
    <property type="entry name" value="RelE-like"/>
    <property type="match status" value="1"/>
</dbReference>
<dbReference type="InterPro" id="IPR007712">
    <property type="entry name" value="RelE/ParE_toxin"/>
</dbReference>
<sequence length="87" mass="10259">MTQLSWTGKAAKDLRKIPSKDQQAVREKINTLLYYPNIGNLDFRKLTDRDNQYRLRVGSYRVLIEVQNGEPVVMEIQRILRRSSTTY</sequence>
<gene>
    <name evidence="2" type="ORF">N5923_05960</name>
</gene>
<dbReference type="PANTHER" id="PTHR38813:SF1">
    <property type="entry name" value="TOXIN RELE1-RELATED"/>
    <property type="match status" value="1"/>
</dbReference>
<dbReference type="PANTHER" id="PTHR38813">
    <property type="match status" value="1"/>
</dbReference>
<dbReference type="RefSeq" id="WP_267140813.1">
    <property type="nucleotide sequence ID" value="NZ_JAODIL010000043.1"/>
</dbReference>
<organism evidence="2 3">
    <name type="scientific">Winslowiella arboricola</name>
    <dbReference type="NCBI Taxonomy" id="2978220"/>
    <lineage>
        <taxon>Bacteria</taxon>
        <taxon>Pseudomonadati</taxon>
        <taxon>Pseudomonadota</taxon>
        <taxon>Gammaproteobacteria</taxon>
        <taxon>Enterobacterales</taxon>
        <taxon>Erwiniaceae</taxon>
        <taxon>Winslowiella</taxon>
    </lineage>
</organism>
<protein>
    <submittedName>
        <fullName evidence="2">Type II toxin-antitoxin system RelE/ParE family toxin</fullName>
    </submittedName>
</protein>
<dbReference type="Gene3D" id="3.30.2310.20">
    <property type="entry name" value="RelE-like"/>
    <property type="match status" value="1"/>
</dbReference>
<comment type="caution">
    <text evidence="2">The sequence shown here is derived from an EMBL/GenBank/DDBJ whole genome shotgun (WGS) entry which is preliminary data.</text>
</comment>
<evidence type="ECO:0000313" key="3">
    <source>
        <dbReference type="Proteomes" id="UP001064262"/>
    </source>
</evidence>
<dbReference type="Pfam" id="PF05016">
    <property type="entry name" value="ParE_toxin"/>
    <property type="match status" value="1"/>
</dbReference>
<proteinExistence type="predicted"/>
<keyword evidence="3" id="KW-1185">Reference proteome</keyword>
<keyword evidence="1" id="KW-1277">Toxin-antitoxin system</keyword>
<name>A0A9J6PI47_9GAMM</name>
<accession>A0A9J6PI47</accession>
<evidence type="ECO:0000313" key="2">
    <source>
        <dbReference type="EMBL" id="MCU5777034.1"/>
    </source>
</evidence>
<reference evidence="2" key="1">
    <citation type="submission" date="2022-09" db="EMBL/GenBank/DDBJ databases">
        <title>Winslowiella arboricola sp. nov., isolated from bleeding cankers on broadleaf hosts.</title>
        <authorList>
            <person name="Brady C."/>
            <person name="Kaur S."/>
            <person name="Crampton B."/>
            <person name="Maddock D."/>
            <person name="Arnold D."/>
            <person name="Denman S."/>
        </authorList>
    </citation>
    <scope>NUCLEOTIDE SEQUENCE</scope>
    <source>
        <strain evidence="2">BAC 15a-03b</strain>
    </source>
</reference>
<dbReference type="InterPro" id="IPR035093">
    <property type="entry name" value="RelE/ParE_toxin_dom_sf"/>
</dbReference>
<dbReference type="EMBL" id="JAODIM010000038">
    <property type="protein sequence ID" value="MCU5777034.1"/>
    <property type="molecule type" value="Genomic_DNA"/>
</dbReference>
<dbReference type="AlphaFoldDB" id="A0A9J6PI47"/>
<dbReference type="InterPro" id="IPR052747">
    <property type="entry name" value="TA_system_RelE_toxin"/>
</dbReference>